<protein>
    <submittedName>
        <fullName evidence="1">Uncharacterized protein</fullName>
    </submittedName>
</protein>
<organism evidence="1 2">
    <name type="scientific">Pseudonocardia thermophila</name>
    <dbReference type="NCBI Taxonomy" id="1848"/>
    <lineage>
        <taxon>Bacteria</taxon>
        <taxon>Bacillati</taxon>
        <taxon>Actinomycetota</taxon>
        <taxon>Actinomycetes</taxon>
        <taxon>Pseudonocardiales</taxon>
        <taxon>Pseudonocardiaceae</taxon>
        <taxon>Pseudonocardia</taxon>
    </lineage>
</organism>
<dbReference type="SUPFAM" id="SSF159888">
    <property type="entry name" value="YdhG-like"/>
    <property type="match status" value="1"/>
</dbReference>
<dbReference type="EMBL" id="FRAP01000001">
    <property type="protein sequence ID" value="SHJ92864.1"/>
    <property type="molecule type" value="Genomic_DNA"/>
</dbReference>
<dbReference type="Proteomes" id="UP000184363">
    <property type="component" value="Unassembled WGS sequence"/>
</dbReference>
<proteinExistence type="predicted"/>
<dbReference type="STRING" id="1848.SAMN05443637_101143"/>
<dbReference type="OrthoDB" id="9811812at2"/>
<dbReference type="AlphaFoldDB" id="A0A1M6NB22"/>
<keyword evidence="2" id="KW-1185">Reference proteome</keyword>
<sequence length="128" mass="14206">MPDDPLTKLLSAEPPEVAQLLLRLRDVVREAHPDLQEKVNLGWHGIAYRHSRAGYVCGLFPRGNGVNVGFEHGADHPDPHGRLVGTGRTRDVRVEVGAGSEEDEIVVDYLDLAVDMAIDRAEDARHRR</sequence>
<reference evidence="1 2" key="1">
    <citation type="submission" date="2016-11" db="EMBL/GenBank/DDBJ databases">
        <authorList>
            <person name="Jaros S."/>
            <person name="Januszkiewicz K."/>
            <person name="Wedrychowicz H."/>
        </authorList>
    </citation>
    <scope>NUCLEOTIDE SEQUENCE [LARGE SCALE GENOMIC DNA]</scope>
    <source>
        <strain evidence="1 2">DSM 43832</strain>
    </source>
</reference>
<gene>
    <name evidence="1" type="ORF">SAMN05443637_101143</name>
</gene>
<name>A0A1M6NB22_PSETH</name>
<evidence type="ECO:0000313" key="1">
    <source>
        <dbReference type="EMBL" id="SHJ92864.1"/>
    </source>
</evidence>
<evidence type="ECO:0000313" key="2">
    <source>
        <dbReference type="Proteomes" id="UP000184363"/>
    </source>
</evidence>
<dbReference type="RefSeq" id="WP_073454851.1">
    <property type="nucleotide sequence ID" value="NZ_FRAP01000001.1"/>
</dbReference>
<accession>A0A1M6NB22</accession>